<evidence type="ECO:0000313" key="2">
    <source>
        <dbReference type="Proteomes" id="UP000266861"/>
    </source>
</evidence>
<dbReference type="EMBL" id="PQFF01000271">
    <property type="protein sequence ID" value="RHZ68085.1"/>
    <property type="molecule type" value="Genomic_DNA"/>
</dbReference>
<sequence>MEIMEDIKRKLKMLDTRLIEGKELVAELVVELEASKKELDQNEENFEIITIDYSNGSEIS</sequence>
<dbReference type="AlphaFoldDB" id="A0A397HXX9"/>
<gene>
    <name evidence="1" type="ORF">Glove_297g14</name>
</gene>
<name>A0A397HXX9_9GLOM</name>
<protein>
    <submittedName>
        <fullName evidence="1">Uncharacterized protein</fullName>
    </submittedName>
</protein>
<comment type="caution">
    <text evidence="1">The sequence shown here is derived from an EMBL/GenBank/DDBJ whole genome shotgun (WGS) entry which is preliminary data.</text>
</comment>
<accession>A0A397HXX9</accession>
<keyword evidence="2" id="KW-1185">Reference proteome</keyword>
<organism evidence="1 2">
    <name type="scientific">Diversispora epigaea</name>
    <dbReference type="NCBI Taxonomy" id="1348612"/>
    <lineage>
        <taxon>Eukaryota</taxon>
        <taxon>Fungi</taxon>
        <taxon>Fungi incertae sedis</taxon>
        <taxon>Mucoromycota</taxon>
        <taxon>Glomeromycotina</taxon>
        <taxon>Glomeromycetes</taxon>
        <taxon>Diversisporales</taxon>
        <taxon>Diversisporaceae</taxon>
        <taxon>Diversispora</taxon>
    </lineage>
</organism>
<reference evidence="1 2" key="1">
    <citation type="submission" date="2018-08" db="EMBL/GenBank/DDBJ databases">
        <title>Genome and evolution of the arbuscular mycorrhizal fungus Diversispora epigaea (formerly Glomus versiforme) and its bacterial endosymbionts.</title>
        <authorList>
            <person name="Sun X."/>
            <person name="Fei Z."/>
            <person name="Harrison M."/>
        </authorList>
    </citation>
    <scope>NUCLEOTIDE SEQUENCE [LARGE SCALE GENOMIC DNA]</scope>
    <source>
        <strain evidence="1 2">IT104</strain>
    </source>
</reference>
<proteinExistence type="predicted"/>
<dbReference type="Proteomes" id="UP000266861">
    <property type="component" value="Unassembled WGS sequence"/>
</dbReference>
<evidence type="ECO:0000313" key="1">
    <source>
        <dbReference type="EMBL" id="RHZ68085.1"/>
    </source>
</evidence>